<dbReference type="GO" id="GO:0016787">
    <property type="term" value="F:hydrolase activity"/>
    <property type="evidence" value="ECO:0007669"/>
    <property type="project" value="UniProtKB-KW"/>
</dbReference>
<dbReference type="InterPro" id="IPR023214">
    <property type="entry name" value="HAD_sf"/>
</dbReference>
<gene>
    <name evidence="5" type="ORF">HHH54_02045</name>
</gene>
<sequence>MTLALIFDLDDTLYDQLQAFEYAYYQHFADSDMGVEALYRRFRAYSDEVFEATQNGRMTLSEMHVYRITEAVNEFDIALPEKKARAFQQDYEFAQQRIELSDTMRNLLSTLSTQPIVLGIITNGEADRQRAKIEALNLTQWIPESHIYISGAHQVSKPNRIIFDKVIEALELDPTSTFYVGDNFENDVVGAIDAGWQVVWFNRRNRPATKEGYQADRYVEREAELVDVIEQIIHAYH</sequence>
<evidence type="ECO:0000256" key="4">
    <source>
        <dbReference type="ARBA" id="ARBA00022842"/>
    </source>
</evidence>
<evidence type="ECO:0000256" key="2">
    <source>
        <dbReference type="ARBA" id="ARBA00022723"/>
    </source>
</evidence>
<evidence type="ECO:0000256" key="1">
    <source>
        <dbReference type="ARBA" id="ARBA00001946"/>
    </source>
</evidence>
<dbReference type="PRINTS" id="PR00413">
    <property type="entry name" value="HADHALOGNASE"/>
</dbReference>
<reference evidence="5 6" key="1">
    <citation type="submission" date="2020-04" db="EMBL/GenBank/DDBJ databases">
        <title>Staphylococcus species from domestic dog.</title>
        <authorList>
            <person name="Paterson G.K."/>
        </authorList>
    </citation>
    <scope>NUCLEOTIDE SEQUENCE [LARGE SCALE GENOMIC DNA]</scope>
    <source>
        <strain evidence="5 6">H16/1A</strain>
    </source>
</reference>
<keyword evidence="2" id="KW-0479">Metal-binding</keyword>
<keyword evidence="4" id="KW-0460">Magnesium</keyword>
<dbReference type="InterPro" id="IPR051400">
    <property type="entry name" value="HAD-like_hydrolase"/>
</dbReference>
<dbReference type="RefSeq" id="WP_198617163.1">
    <property type="nucleotide sequence ID" value="NZ_JABANU010000003.1"/>
</dbReference>
<dbReference type="Proteomes" id="UP000751852">
    <property type="component" value="Unassembled WGS sequence"/>
</dbReference>
<dbReference type="Gene3D" id="1.10.150.240">
    <property type="entry name" value="Putative phosphatase, domain 2"/>
    <property type="match status" value="1"/>
</dbReference>
<dbReference type="SFLD" id="SFLDS00003">
    <property type="entry name" value="Haloacid_Dehalogenase"/>
    <property type="match status" value="1"/>
</dbReference>
<dbReference type="EMBL" id="JABANU010000003">
    <property type="protein sequence ID" value="MBI5974378.1"/>
    <property type="molecule type" value="Genomic_DNA"/>
</dbReference>
<dbReference type="PANTHER" id="PTHR46470:SF2">
    <property type="entry name" value="GLYCERALDEHYDE 3-PHOSPHATE PHOSPHATASE"/>
    <property type="match status" value="1"/>
</dbReference>
<keyword evidence="3 5" id="KW-0378">Hydrolase</keyword>
<dbReference type="InterPro" id="IPR023198">
    <property type="entry name" value="PGP-like_dom2"/>
</dbReference>
<name>A0ABS0T6L6_9STAP</name>
<dbReference type="InterPro" id="IPR006439">
    <property type="entry name" value="HAD-SF_hydro_IA"/>
</dbReference>
<comment type="caution">
    <text evidence="5">The sequence shown here is derived from an EMBL/GenBank/DDBJ whole genome shotgun (WGS) entry which is preliminary data.</text>
</comment>
<comment type="cofactor">
    <cofactor evidence="1">
        <name>Mg(2+)</name>
        <dbReference type="ChEBI" id="CHEBI:18420"/>
    </cofactor>
</comment>
<evidence type="ECO:0000313" key="5">
    <source>
        <dbReference type="EMBL" id="MBI5974378.1"/>
    </source>
</evidence>
<accession>A0ABS0T6L6</accession>
<dbReference type="PANTHER" id="PTHR46470">
    <property type="entry name" value="N-ACYLNEURAMINATE-9-PHOSPHATASE"/>
    <property type="match status" value="1"/>
</dbReference>
<dbReference type="InterPro" id="IPR041492">
    <property type="entry name" value="HAD_2"/>
</dbReference>
<dbReference type="InterPro" id="IPR036412">
    <property type="entry name" value="HAD-like_sf"/>
</dbReference>
<evidence type="ECO:0000256" key="3">
    <source>
        <dbReference type="ARBA" id="ARBA00022801"/>
    </source>
</evidence>
<dbReference type="Pfam" id="PF13419">
    <property type="entry name" value="HAD_2"/>
    <property type="match status" value="1"/>
</dbReference>
<proteinExistence type="predicted"/>
<evidence type="ECO:0000313" key="6">
    <source>
        <dbReference type="Proteomes" id="UP000751852"/>
    </source>
</evidence>
<protein>
    <submittedName>
        <fullName evidence="5">HAD family hydrolase</fullName>
    </submittedName>
</protein>
<dbReference type="SFLD" id="SFLDG01129">
    <property type="entry name" value="C1.5:_HAD__Beta-PGM__Phosphata"/>
    <property type="match status" value="1"/>
</dbReference>
<dbReference type="Gene3D" id="3.40.50.1000">
    <property type="entry name" value="HAD superfamily/HAD-like"/>
    <property type="match status" value="1"/>
</dbReference>
<organism evidence="5 6">
    <name type="scientific">Staphylococcus canis</name>
    <dbReference type="NCBI Taxonomy" id="2724942"/>
    <lineage>
        <taxon>Bacteria</taxon>
        <taxon>Bacillati</taxon>
        <taxon>Bacillota</taxon>
        <taxon>Bacilli</taxon>
        <taxon>Bacillales</taxon>
        <taxon>Staphylococcaceae</taxon>
        <taxon>Staphylococcus</taxon>
    </lineage>
</organism>
<dbReference type="NCBIfam" id="TIGR01549">
    <property type="entry name" value="HAD-SF-IA-v1"/>
    <property type="match status" value="1"/>
</dbReference>
<keyword evidence="6" id="KW-1185">Reference proteome</keyword>
<dbReference type="SUPFAM" id="SSF56784">
    <property type="entry name" value="HAD-like"/>
    <property type="match status" value="1"/>
</dbReference>